<name>A0ACD6AM22_AVESA</name>
<reference evidence="1" key="1">
    <citation type="submission" date="2025-09" db="UniProtKB">
        <authorList>
            <consortium name="EnsemblPlants"/>
        </authorList>
    </citation>
    <scope>IDENTIFICATION</scope>
</reference>
<dbReference type="EnsemblPlants" id="AVESA.00010b.r2.UnG1401100.1">
    <property type="protein sequence ID" value="AVESA.00010b.r2.UnG1401100.1.CDS.1"/>
    <property type="gene ID" value="AVESA.00010b.r2.UnG1401100"/>
</dbReference>
<accession>A0ACD6AM22</accession>
<evidence type="ECO:0000313" key="2">
    <source>
        <dbReference type="Proteomes" id="UP001732700"/>
    </source>
</evidence>
<dbReference type="Proteomes" id="UP001732700">
    <property type="component" value="Unassembled WGS sequence"/>
</dbReference>
<organism evidence="1 2">
    <name type="scientific">Avena sativa</name>
    <name type="common">Oat</name>
    <dbReference type="NCBI Taxonomy" id="4498"/>
    <lineage>
        <taxon>Eukaryota</taxon>
        <taxon>Viridiplantae</taxon>
        <taxon>Streptophyta</taxon>
        <taxon>Embryophyta</taxon>
        <taxon>Tracheophyta</taxon>
        <taxon>Spermatophyta</taxon>
        <taxon>Magnoliopsida</taxon>
        <taxon>Liliopsida</taxon>
        <taxon>Poales</taxon>
        <taxon>Poaceae</taxon>
        <taxon>BOP clade</taxon>
        <taxon>Pooideae</taxon>
        <taxon>Poodae</taxon>
        <taxon>Poeae</taxon>
        <taxon>Poeae Chloroplast Group 1 (Aveneae type)</taxon>
        <taxon>Aveninae</taxon>
        <taxon>Avena</taxon>
    </lineage>
</organism>
<keyword evidence="2" id="KW-1185">Reference proteome</keyword>
<evidence type="ECO:0000313" key="1">
    <source>
        <dbReference type="EnsemblPlants" id="AVESA.00010b.r2.UnG1401100.1.CDS.1"/>
    </source>
</evidence>
<proteinExistence type="predicted"/>
<protein>
    <submittedName>
        <fullName evidence="1">Uncharacterized protein</fullName>
    </submittedName>
</protein>
<sequence>MPGRKIAMRLMENPRRRSKTHARRAKGIEKKAEELVKLCGVGVAVVVAEGAAGAVPRVWESEEGVLDKYRALPPEIRAQHTLRNHLKEEICKDRAKLARVRQQGPIALADAPLDSITPAEAWELLQTIEASLSATTRRLEALGLPAGGGQLEQIQADIVMPQIGHDGSNDGDIGFQIETSPCPGKRGNVGQQLEGFPRDDRLQMHNADMPQPGFGFQCTDGNYSGVVDSYGQMQAPGYGCPGGNYSDAIDSYGQMQAPGYRCPGDNYSNTVDSYGQMQAPGYGCPGENYSGAIHNYGQMQTSGYGFPGGNYLGAVDSYGQMQTPSYSYPGLTTCYGVLPIGYYYPSLDMGVGGLFINDTVSPEQSTIVASAAPPGDTIGGNCMNLESYNGYGQSLQDFQHADAGTSTSQVSPQCSAPGTSSSNKFFHFL</sequence>